<name>A0A4Y2AMX5_ARAVE</name>
<protein>
    <submittedName>
        <fullName evidence="2">Uncharacterized protein</fullName>
    </submittedName>
</protein>
<evidence type="ECO:0000313" key="2">
    <source>
        <dbReference type="EMBL" id="GBL81251.1"/>
    </source>
</evidence>
<evidence type="ECO:0000313" key="3">
    <source>
        <dbReference type="Proteomes" id="UP000499080"/>
    </source>
</evidence>
<evidence type="ECO:0000256" key="1">
    <source>
        <dbReference type="SAM" id="MobiDB-lite"/>
    </source>
</evidence>
<reference evidence="2 3" key="1">
    <citation type="journal article" date="2019" name="Sci. Rep.">
        <title>Orb-weaving spider Araneus ventricosus genome elucidates the spidroin gene catalogue.</title>
        <authorList>
            <person name="Kono N."/>
            <person name="Nakamura H."/>
            <person name="Ohtoshi R."/>
            <person name="Moran D.A.P."/>
            <person name="Shinohara A."/>
            <person name="Yoshida Y."/>
            <person name="Fujiwara M."/>
            <person name="Mori M."/>
            <person name="Tomita M."/>
            <person name="Arakawa K."/>
        </authorList>
    </citation>
    <scope>NUCLEOTIDE SEQUENCE [LARGE SCALE GENOMIC DNA]</scope>
</reference>
<comment type="caution">
    <text evidence="2">The sequence shown here is derived from an EMBL/GenBank/DDBJ whole genome shotgun (WGS) entry which is preliminary data.</text>
</comment>
<sequence length="93" mass="10157">MDAFAMETSPGPGTQWSGKSGWPSVSHDTPLQNFTTLEHLKGKPVSQMGCHFVADDHSAGKRISIGRDWTTSPPSEAITSFLFQELHSVDSRL</sequence>
<gene>
    <name evidence="2" type="ORF">AVEN_143579_1</name>
</gene>
<organism evidence="2 3">
    <name type="scientific">Araneus ventricosus</name>
    <name type="common">Orbweaver spider</name>
    <name type="synonym">Epeira ventricosa</name>
    <dbReference type="NCBI Taxonomy" id="182803"/>
    <lineage>
        <taxon>Eukaryota</taxon>
        <taxon>Metazoa</taxon>
        <taxon>Ecdysozoa</taxon>
        <taxon>Arthropoda</taxon>
        <taxon>Chelicerata</taxon>
        <taxon>Arachnida</taxon>
        <taxon>Araneae</taxon>
        <taxon>Araneomorphae</taxon>
        <taxon>Entelegynae</taxon>
        <taxon>Araneoidea</taxon>
        <taxon>Araneidae</taxon>
        <taxon>Araneus</taxon>
    </lineage>
</organism>
<dbReference type="AlphaFoldDB" id="A0A4Y2AMX5"/>
<keyword evidence="3" id="KW-1185">Reference proteome</keyword>
<feature type="region of interest" description="Disordered" evidence="1">
    <location>
        <begin position="1"/>
        <end position="28"/>
    </location>
</feature>
<dbReference type="EMBL" id="BGPR01000025">
    <property type="protein sequence ID" value="GBL81251.1"/>
    <property type="molecule type" value="Genomic_DNA"/>
</dbReference>
<accession>A0A4Y2AMX5</accession>
<proteinExistence type="predicted"/>
<dbReference type="Proteomes" id="UP000499080">
    <property type="component" value="Unassembled WGS sequence"/>
</dbReference>